<dbReference type="InterPro" id="IPR050182">
    <property type="entry name" value="Cytochrome_P450_fam2"/>
</dbReference>
<dbReference type="InterPro" id="IPR001128">
    <property type="entry name" value="Cyt_P450"/>
</dbReference>
<dbReference type="AlphaFoldDB" id="A0AAV6VG12"/>
<comment type="similarity">
    <text evidence="1">Belongs to the cytochrome P450 family.</text>
</comment>
<dbReference type="EMBL" id="JAFNEN010000096">
    <property type="protein sequence ID" value="KAG8194957.1"/>
    <property type="molecule type" value="Genomic_DNA"/>
</dbReference>
<dbReference type="PANTHER" id="PTHR24300">
    <property type="entry name" value="CYTOCHROME P450 508A4-RELATED"/>
    <property type="match status" value="1"/>
</dbReference>
<dbReference type="GO" id="GO:0020037">
    <property type="term" value="F:heme binding"/>
    <property type="evidence" value="ECO:0007669"/>
    <property type="project" value="InterPro"/>
</dbReference>
<keyword evidence="5" id="KW-1133">Transmembrane helix</keyword>
<comment type="caution">
    <text evidence="6">The sequence shown here is derived from an EMBL/GenBank/DDBJ whole genome shotgun (WGS) entry which is preliminary data.</text>
</comment>
<gene>
    <name evidence="6" type="ORF">JTE90_021418</name>
</gene>
<evidence type="ECO:0000256" key="5">
    <source>
        <dbReference type="SAM" id="Phobius"/>
    </source>
</evidence>
<dbReference type="SUPFAM" id="SSF48264">
    <property type="entry name" value="Cytochrome P450"/>
    <property type="match status" value="1"/>
</dbReference>
<keyword evidence="4" id="KW-0503">Monooxygenase</keyword>
<evidence type="ECO:0000313" key="6">
    <source>
        <dbReference type="EMBL" id="KAG8194957.1"/>
    </source>
</evidence>
<evidence type="ECO:0000256" key="1">
    <source>
        <dbReference type="ARBA" id="ARBA00010617"/>
    </source>
</evidence>
<protein>
    <recommendedName>
        <fullName evidence="8">Cytochrome P450</fullName>
    </recommendedName>
</protein>
<feature type="transmembrane region" description="Helical" evidence="5">
    <location>
        <begin position="14"/>
        <end position="37"/>
    </location>
</feature>
<evidence type="ECO:0000313" key="7">
    <source>
        <dbReference type="Proteomes" id="UP000827092"/>
    </source>
</evidence>
<sequence>MLSLFSAIGNLAKILYTTQVLITGCALLAAYFVTVLVKRRNFPPGPWGWPVIGYLPYMSQDAHLDFIRIGKKYGDVFSVTLGSNTVVVLNGPEVIKEALNKVEFLGRPKDGALPLFLAGSTFFVEDIHIWKEHRRFVVHSMKDLGLGRTKIEGDILDEVHHFLDVLSSHQGRPMDLSVPLSPSISNNI</sequence>
<evidence type="ECO:0000256" key="4">
    <source>
        <dbReference type="ARBA" id="ARBA00023033"/>
    </source>
</evidence>
<name>A0AAV6VG12_9ARAC</name>
<dbReference type="Proteomes" id="UP000827092">
    <property type="component" value="Unassembled WGS sequence"/>
</dbReference>
<organism evidence="6 7">
    <name type="scientific">Oedothorax gibbosus</name>
    <dbReference type="NCBI Taxonomy" id="931172"/>
    <lineage>
        <taxon>Eukaryota</taxon>
        <taxon>Metazoa</taxon>
        <taxon>Ecdysozoa</taxon>
        <taxon>Arthropoda</taxon>
        <taxon>Chelicerata</taxon>
        <taxon>Arachnida</taxon>
        <taxon>Araneae</taxon>
        <taxon>Araneomorphae</taxon>
        <taxon>Entelegynae</taxon>
        <taxon>Araneoidea</taxon>
        <taxon>Linyphiidae</taxon>
        <taxon>Erigoninae</taxon>
        <taxon>Oedothorax</taxon>
    </lineage>
</organism>
<evidence type="ECO:0008006" key="8">
    <source>
        <dbReference type="Google" id="ProtNLM"/>
    </source>
</evidence>
<dbReference type="GO" id="GO:0004497">
    <property type="term" value="F:monooxygenase activity"/>
    <property type="evidence" value="ECO:0007669"/>
    <property type="project" value="UniProtKB-KW"/>
</dbReference>
<keyword evidence="5" id="KW-0812">Transmembrane</keyword>
<dbReference type="InterPro" id="IPR036396">
    <property type="entry name" value="Cyt_P450_sf"/>
</dbReference>
<proteinExistence type="inferred from homology"/>
<reference evidence="6 7" key="1">
    <citation type="journal article" date="2022" name="Nat. Ecol. Evol.">
        <title>A masculinizing supergene underlies an exaggerated male reproductive morph in a spider.</title>
        <authorList>
            <person name="Hendrickx F."/>
            <person name="De Corte Z."/>
            <person name="Sonet G."/>
            <person name="Van Belleghem S.M."/>
            <person name="Kostlbacher S."/>
            <person name="Vangestel C."/>
        </authorList>
    </citation>
    <scope>NUCLEOTIDE SEQUENCE [LARGE SCALE GENOMIC DNA]</scope>
    <source>
        <strain evidence="6">W744_W776</strain>
    </source>
</reference>
<keyword evidence="7" id="KW-1185">Reference proteome</keyword>
<dbReference type="Gene3D" id="1.10.630.10">
    <property type="entry name" value="Cytochrome P450"/>
    <property type="match status" value="1"/>
</dbReference>
<evidence type="ECO:0000256" key="2">
    <source>
        <dbReference type="ARBA" id="ARBA00022723"/>
    </source>
</evidence>
<dbReference type="GO" id="GO:0016705">
    <property type="term" value="F:oxidoreductase activity, acting on paired donors, with incorporation or reduction of molecular oxygen"/>
    <property type="evidence" value="ECO:0007669"/>
    <property type="project" value="InterPro"/>
</dbReference>
<keyword evidence="5" id="KW-0472">Membrane</keyword>
<accession>A0AAV6VG12</accession>
<dbReference type="GO" id="GO:0005506">
    <property type="term" value="F:iron ion binding"/>
    <property type="evidence" value="ECO:0007669"/>
    <property type="project" value="InterPro"/>
</dbReference>
<dbReference type="Pfam" id="PF00067">
    <property type="entry name" value="p450"/>
    <property type="match status" value="1"/>
</dbReference>
<keyword evidence="2" id="KW-0479">Metal-binding</keyword>
<keyword evidence="3" id="KW-0408">Iron</keyword>
<evidence type="ECO:0000256" key="3">
    <source>
        <dbReference type="ARBA" id="ARBA00023004"/>
    </source>
</evidence>
<keyword evidence="4" id="KW-0560">Oxidoreductase</keyword>